<dbReference type="SUPFAM" id="SSF158791">
    <property type="entry name" value="MgtE N-terminal domain-like"/>
    <property type="match status" value="1"/>
</dbReference>
<protein>
    <submittedName>
        <fullName evidence="2">Flagellar motility protein MotE (MotC chaperone)</fullName>
    </submittedName>
</protein>
<organism evidence="2 3">
    <name type="scientific">Primorskyibacter sedentarius</name>
    <dbReference type="NCBI Taxonomy" id="745311"/>
    <lineage>
        <taxon>Bacteria</taxon>
        <taxon>Pseudomonadati</taxon>
        <taxon>Pseudomonadota</taxon>
        <taxon>Alphaproteobacteria</taxon>
        <taxon>Rhodobacterales</taxon>
        <taxon>Roseobacteraceae</taxon>
        <taxon>Primorskyibacter</taxon>
    </lineage>
</organism>
<keyword evidence="2" id="KW-0966">Cell projection</keyword>
<proteinExistence type="predicted"/>
<dbReference type="OrthoDB" id="9791432at2"/>
<keyword evidence="3" id="KW-1185">Reference proteome</keyword>
<evidence type="ECO:0000256" key="1">
    <source>
        <dbReference type="SAM" id="Coils"/>
    </source>
</evidence>
<reference evidence="2 3" key="1">
    <citation type="submission" date="2019-03" db="EMBL/GenBank/DDBJ databases">
        <title>Genomic Encyclopedia of Type Strains, Phase IV (KMG-IV): sequencing the most valuable type-strain genomes for metagenomic binning, comparative biology and taxonomic classification.</title>
        <authorList>
            <person name="Goeker M."/>
        </authorList>
    </citation>
    <scope>NUCLEOTIDE SEQUENCE [LARGE SCALE GENOMIC DNA]</scope>
    <source>
        <strain evidence="2 3">DSM 104836</strain>
    </source>
</reference>
<accession>A0A4R3JJ78</accession>
<dbReference type="Proteomes" id="UP000295696">
    <property type="component" value="Unassembled WGS sequence"/>
</dbReference>
<dbReference type="EMBL" id="SLZU01000002">
    <property type="protein sequence ID" value="TCS66284.1"/>
    <property type="molecule type" value="Genomic_DNA"/>
</dbReference>
<evidence type="ECO:0000313" key="2">
    <source>
        <dbReference type="EMBL" id="TCS66284.1"/>
    </source>
</evidence>
<gene>
    <name evidence="2" type="ORF">EDD52_102100</name>
</gene>
<name>A0A4R3JJ78_9RHOB</name>
<keyword evidence="2" id="KW-0282">Flagellum</keyword>
<feature type="coiled-coil region" evidence="1">
    <location>
        <begin position="63"/>
        <end position="118"/>
    </location>
</feature>
<keyword evidence="2" id="KW-0969">Cilium</keyword>
<dbReference type="AlphaFoldDB" id="A0A4R3JJ78"/>
<dbReference type="RefSeq" id="WP_132242235.1">
    <property type="nucleotide sequence ID" value="NZ_SLZU01000002.1"/>
</dbReference>
<evidence type="ECO:0000313" key="3">
    <source>
        <dbReference type="Proteomes" id="UP000295696"/>
    </source>
</evidence>
<comment type="caution">
    <text evidence="2">The sequence shown here is derived from an EMBL/GenBank/DDBJ whole genome shotgun (WGS) entry which is preliminary data.</text>
</comment>
<sequence>MTKVRNAPLRRRRGRGTLSIIAGLLIASGAIRLGMHAGTALAFQSAPKIDVAEIKEPQVCPDNAELEEVIHALTRREEEVSAQEVEIARQMEALEIQKAEAEAKIAAMKAEDEKLRATMAAAATAAENDVSQLTKVYANMKPKQAAGLFEEMDPEFAAGFLARMAPDAAAQVMAGMTPKSAYAISVVIAGRNLGAGLVDQ</sequence>
<keyword evidence="1" id="KW-0175">Coiled coil</keyword>